<evidence type="ECO:0000256" key="1">
    <source>
        <dbReference type="SAM" id="Coils"/>
    </source>
</evidence>
<reference evidence="4 5" key="1">
    <citation type="journal article" date="2018" name="Nat. Ecol. Evol.">
        <title>Genomic signatures of mitonuclear coevolution across populations of Tigriopus californicus.</title>
        <authorList>
            <person name="Barreto F.S."/>
            <person name="Watson E.T."/>
            <person name="Lima T.G."/>
            <person name="Willett C.S."/>
            <person name="Edmands S."/>
            <person name="Li W."/>
            <person name="Burton R.S."/>
        </authorList>
    </citation>
    <scope>NUCLEOTIDE SEQUENCE [LARGE SCALE GENOMIC DNA]</scope>
    <source>
        <strain evidence="4 5">San Diego</strain>
    </source>
</reference>
<feature type="region of interest" description="Disordered" evidence="2">
    <location>
        <begin position="147"/>
        <end position="177"/>
    </location>
</feature>
<dbReference type="Pfam" id="PF16050">
    <property type="entry name" value="CDC73_N"/>
    <property type="match status" value="1"/>
</dbReference>
<evidence type="ECO:0000313" key="4">
    <source>
        <dbReference type="EMBL" id="TRY70874.1"/>
    </source>
</evidence>
<sequence>MARKVVGTLFQVNKEAVLFEFMDNDEETIGVIRPGLVRLGPKGKTLSAEEAKSLDEINKYMSPGDEIVCKVASNSEGTKVTCQEDEEEIGPNGDIQVTCRLIEITPDWIAIEGYLVEVKKIEGGRKVDEIGDIDIPSGEEVTLAAMGSLPPSPPSGATGEKKDIAEEAQKKTDESKCKPTIVPTNVAVQNQPPEGKETTADIALVAGKIVQLKKPAKCFTSKAKVSSLYIVLSEGEYEGQKFLVQNNAFYIWGHCLRQADFLYNVRGGDEVVAEVHTVNGGGKVKNCYIGQIKKEPVSIVDDLEFGTWMGSRSLDYEAFMRWVDGKLMLKNFFPLASRVDEGELVEIAKVEAHTRGHGGLVKLMSGSNEGKFAFFTRRDLYIHSVNVGNADLFRFLKIGDKIKCQLEEISSSEKRKFKKFLKSSNDIHFVAYVAFIGDVRPKSATLMPHESLTLKDFLKAYDLSPSEFQKMRIEPLPEEDYKETTRWEKPEESSALLPNQIIAPNEVPSINTFQQQAMAACNPHYPFYDAINTYASQHNMIAANSLCAKALMIQNPDGPVSMDLLRTKVDYEVAYHLAKIFTTALTQQLHGDISQNSLKRLSKKKLQNDLKGQNFKLGTIGKSLESYLLDETSLMKAEDPIIIAAREQSLIQAKVDSLQSKFEEIERKNKEEIEEAKRREQTKKKEVSVSKMRNMLNQFKASKGHGPSKSLERPSKKELPALPEDNLSPLELVRLYTMEGKSIVRREGKIHFDKRSFPEEISTNYRVARTSGINTEFYSLLCIVFFIETISRGTDNYEKAGKLHKIPLVRNSDINDLEDYLLGKTATSSNIADTVSVERKPTTSENSTNEDAVEYGGMPQYDVKEIANISHKTSDPKAHSHSTKDRDRSGRNSQSSRERSRGSSRRSRERSRSKRSRSRESALDKSKKKTRESIPRTAERSGGSAEMNQGLQNEYGTQIRPFDNDTSFPGLSNQFRSTPLDKGNGLDQKSFPMSDNHPQPLNMWTEQTPRSRNPLPLNLVGHERVRSPLERQPRDVPINPWQQEQFSTTPKRENQSSGVYDPTLPTEPSPPRSPARAKFQPLSGGLTKRLPTPFELSTQPSNGRNDSDFNPREPSWKMPRQKELQDERLSRWSVGQEDQCETQPRPIGHWSDPQRDEVDLSQAMSMNPWKKSGTESKISWQETSAREGSWMSGDSGWKVTPPVKTPWDKVGGPLEMDDSSDLHPPTLRGFNTSFSFSAMNPNPSRPMFENNIRQRMDSNMGRDDEKHFQFSGTSSSEFDRFRGSSQEGRFSGGEMSGFSRNSMIKDKEFMPASDSFWNERNSNPHHLSNPSKFPTREPVSFSSTDFMANPHLRSTDGPKY</sequence>
<feature type="coiled-coil region" evidence="1">
    <location>
        <begin position="655"/>
        <end position="686"/>
    </location>
</feature>
<proteinExistence type="predicted"/>
<dbReference type="GO" id="GO:0006368">
    <property type="term" value="P:transcription elongation by RNA polymerase II"/>
    <property type="evidence" value="ECO:0007669"/>
    <property type="project" value="InterPro"/>
</dbReference>
<dbReference type="GO" id="GO:0016593">
    <property type="term" value="C:Cdc73/Paf1 complex"/>
    <property type="evidence" value="ECO:0007669"/>
    <property type="project" value="InterPro"/>
</dbReference>
<keyword evidence="5" id="KW-1185">Reference proteome</keyword>
<feature type="compositionally biased region" description="Polar residues" evidence="2">
    <location>
        <begin position="1095"/>
        <end position="1104"/>
    </location>
</feature>
<feature type="domain" description="Paf1 complex subunit Cdc73 N-terminal" evidence="3">
    <location>
        <begin position="729"/>
        <end position="852"/>
    </location>
</feature>
<organism evidence="4 5">
    <name type="scientific">Tigriopus californicus</name>
    <name type="common">Marine copepod</name>
    <dbReference type="NCBI Taxonomy" id="6832"/>
    <lineage>
        <taxon>Eukaryota</taxon>
        <taxon>Metazoa</taxon>
        <taxon>Ecdysozoa</taxon>
        <taxon>Arthropoda</taxon>
        <taxon>Crustacea</taxon>
        <taxon>Multicrustacea</taxon>
        <taxon>Hexanauplia</taxon>
        <taxon>Copepoda</taxon>
        <taxon>Harpacticoida</taxon>
        <taxon>Harpacticidae</taxon>
        <taxon>Tigriopus</taxon>
    </lineage>
</organism>
<feature type="region of interest" description="Disordered" evidence="2">
    <location>
        <begin position="1264"/>
        <end position="1360"/>
    </location>
</feature>
<feature type="compositionally biased region" description="Basic and acidic residues" evidence="2">
    <location>
        <begin position="1105"/>
        <end position="1130"/>
    </location>
</feature>
<dbReference type="PANTHER" id="PTHR12466:SF8">
    <property type="entry name" value="PARAFIBROMIN"/>
    <property type="match status" value="1"/>
</dbReference>
<dbReference type="STRING" id="6832.A0A553NZJ8"/>
<dbReference type="GO" id="GO:0032968">
    <property type="term" value="P:positive regulation of transcription elongation by RNA polymerase II"/>
    <property type="evidence" value="ECO:0007669"/>
    <property type="project" value="TreeGrafter"/>
</dbReference>
<dbReference type="OrthoDB" id="2186602at2759"/>
<dbReference type="EMBL" id="VCGU01000009">
    <property type="protein sequence ID" value="TRY70874.1"/>
    <property type="molecule type" value="Genomic_DNA"/>
</dbReference>
<feature type="region of interest" description="Disordered" evidence="2">
    <location>
        <begin position="870"/>
        <end position="1154"/>
    </location>
</feature>
<feature type="compositionally biased region" description="Basic and acidic residues" evidence="2">
    <location>
        <begin position="159"/>
        <end position="177"/>
    </location>
</feature>
<feature type="compositionally biased region" description="Basic and acidic residues" evidence="2">
    <location>
        <begin position="872"/>
        <end position="901"/>
    </location>
</feature>
<feature type="region of interest" description="Disordered" evidence="2">
    <location>
        <begin position="1167"/>
        <end position="1203"/>
    </location>
</feature>
<evidence type="ECO:0000256" key="2">
    <source>
        <dbReference type="SAM" id="MobiDB-lite"/>
    </source>
</evidence>
<feature type="compositionally biased region" description="Polar residues" evidence="2">
    <location>
        <begin position="964"/>
        <end position="977"/>
    </location>
</feature>
<dbReference type="InterPro" id="IPR007852">
    <property type="entry name" value="Cdc73/Parafibromin"/>
</dbReference>
<name>A0A553NZJ8_TIGCA</name>
<feature type="compositionally biased region" description="Basic and acidic residues" evidence="2">
    <location>
        <begin position="710"/>
        <end position="719"/>
    </location>
</feature>
<evidence type="ECO:0000259" key="3">
    <source>
        <dbReference type="Pfam" id="PF16050"/>
    </source>
</evidence>
<feature type="compositionally biased region" description="Polar residues" evidence="2">
    <location>
        <begin position="991"/>
        <end position="1011"/>
    </location>
</feature>
<gene>
    <name evidence="4" type="ORF">TCAL_05943</name>
</gene>
<feature type="compositionally biased region" description="Polar residues" evidence="2">
    <location>
        <begin position="1040"/>
        <end position="1049"/>
    </location>
</feature>
<feature type="region of interest" description="Disordered" evidence="2">
    <location>
        <begin position="698"/>
        <end position="723"/>
    </location>
</feature>
<feature type="compositionally biased region" description="Polar residues" evidence="2">
    <location>
        <begin position="946"/>
        <end position="956"/>
    </location>
</feature>
<feature type="region of interest" description="Disordered" evidence="2">
    <location>
        <begin position="833"/>
        <end position="856"/>
    </location>
</feature>
<dbReference type="PANTHER" id="PTHR12466">
    <property type="entry name" value="CDC73 DOMAIN PROTEIN"/>
    <property type="match status" value="1"/>
</dbReference>
<feature type="compositionally biased region" description="Basic and acidic residues" evidence="2">
    <location>
        <begin position="918"/>
        <end position="939"/>
    </location>
</feature>
<dbReference type="GO" id="GO:0000993">
    <property type="term" value="F:RNA polymerase II complex binding"/>
    <property type="evidence" value="ECO:0007669"/>
    <property type="project" value="TreeGrafter"/>
</dbReference>
<comment type="caution">
    <text evidence="4">The sequence shown here is derived from an EMBL/GenBank/DDBJ whole genome shotgun (WGS) entry which is preliminary data.</text>
</comment>
<evidence type="ECO:0000313" key="5">
    <source>
        <dbReference type="Proteomes" id="UP000318571"/>
    </source>
</evidence>
<keyword evidence="1" id="KW-0175">Coiled coil</keyword>
<feature type="compositionally biased region" description="Polar residues" evidence="2">
    <location>
        <begin position="1315"/>
        <end position="1332"/>
    </location>
</feature>
<feature type="compositionally biased region" description="Basic residues" evidence="2">
    <location>
        <begin position="902"/>
        <end position="917"/>
    </location>
</feature>
<protein>
    <recommendedName>
        <fullName evidence="3">Paf1 complex subunit Cdc73 N-terminal domain-containing protein</fullName>
    </recommendedName>
</protein>
<dbReference type="Proteomes" id="UP000318571">
    <property type="component" value="Chromosome 9"/>
</dbReference>
<accession>A0A553NZJ8</accession>
<dbReference type="InterPro" id="IPR032041">
    <property type="entry name" value="Cdc73_N"/>
</dbReference>
<feature type="compositionally biased region" description="Basic and acidic residues" evidence="2">
    <location>
        <begin position="1021"/>
        <end position="1034"/>
    </location>
</feature>